<dbReference type="Proteomes" id="UP000070133">
    <property type="component" value="Unassembled WGS sequence"/>
</dbReference>
<sequence>MKLMKHRRAILFSTHRLLFDPMVLGSIIGYPDQSQTFGSVIQSYDSEQAEKAEKEFVGSLPGSKVAARISYCVV</sequence>
<protein>
    <submittedName>
        <fullName evidence="1">Uncharacterized protein</fullName>
    </submittedName>
</protein>
<evidence type="ECO:0000313" key="2">
    <source>
        <dbReference type="Proteomes" id="UP000070133"/>
    </source>
</evidence>
<comment type="caution">
    <text evidence="1">The sequence shown here is derived from an EMBL/GenBank/DDBJ whole genome shotgun (WGS) entry which is preliminary data.</text>
</comment>
<keyword evidence="2" id="KW-1185">Reference proteome</keyword>
<name>A0A139GXF6_9PEZI</name>
<accession>A0A139GXF6</accession>
<dbReference type="EMBL" id="LFZN01000254">
    <property type="protein sequence ID" value="KXS94832.1"/>
    <property type="molecule type" value="Genomic_DNA"/>
</dbReference>
<evidence type="ECO:0000313" key="1">
    <source>
        <dbReference type="EMBL" id="KXS94832.1"/>
    </source>
</evidence>
<reference evidence="1 2" key="1">
    <citation type="submission" date="2015-07" db="EMBL/GenBank/DDBJ databases">
        <title>Comparative genomics of the Sigatoka disease complex on banana suggests a link between parallel evolutionary changes in Pseudocercospora fijiensis and Pseudocercospora eumusae and increased virulence on the banana host.</title>
        <authorList>
            <person name="Chang T.-C."/>
            <person name="Salvucci A."/>
            <person name="Crous P.W."/>
            <person name="Stergiopoulos I."/>
        </authorList>
    </citation>
    <scope>NUCLEOTIDE SEQUENCE [LARGE SCALE GENOMIC DNA]</scope>
    <source>
        <strain evidence="1 2">CBS 114824</strain>
    </source>
</reference>
<proteinExistence type="predicted"/>
<gene>
    <name evidence="1" type="ORF">AC578_3672</name>
</gene>
<dbReference type="AlphaFoldDB" id="A0A139GXF6"/>
<organism evidence="1 2">
    <name type="scientific">Pseudocercospora eumusae</name>
    <dbReference type="NCBI Taxonomy" id="321146"/>
    <lineage>
        <taxon>Eukaryota</taxon>
        <taxon>Fungi</taxon>
        <taxon>Dikarya</taxon>
        <taxon>Ascomycota</taxon>
        <taxon>Pezizomycotina</taxon>
        <taxon>Dothideomycetes</taxon>
        <taxon>Dothideomycetidae</taxon>
        <taxon>Mycosphaerellales</taxon>
        <taxon>Mycosphaerellaceae</taxon>
        <taxon>Pseudocercospora</taxon>
    </lineage>
</organism>